<evidence type="ECO:0000313" key="5">
    <source>
        <dbReference type="Proteomes" id="UP001472866"/>
    </source>
</evidence>
<accession>A0A7S3FQR9</accession>
<protein>
    <submittedName>
        <fullName evidence="4">Poly-adenylate binding protein</fullName>
    </submittedName>
</protein>
<dbReference type="Gene3D" id="1.10.1900.10">
    <property type="entry name" value="c-terminal domain of poly(a) binding protein"/>
    <property type="match status" value="1"/>
</dbReference>
<evidence type="ECO:0000256" key="1">
    <source>
        <dbReference type="SAM" id="MobiDB-lite"/>
    </source>
</evidence>
<keyword evidence="5" id="KW-1185">Reference proteome</keyword>
<sequence>MVDNKELRGHIPRGLANAKTFGQICKDAGLGKAKENADKLDAEVGVANTEDGKVYVISNGHLVEALSQVPREDATQVVGEFIYAYIEQWAAQCGSKSVAPNLTGMLLEMDLGDLLHMTEDLNALNAKLYEAFIVLQKAGKVPPSASTSAVVHQKASARKERQRSARTWAKVDLRAEAAAFKHISGDWPTLPTEDLERAHYDAPRGKGGVGGGHEESDYESDYESGDECGGRPVVGDSLEGFEADVEFFEEAEEEIAEEEEEDLEKDRLLSALQTQSKRENVSASKAKAPLPAGRKTANIRFKKKEDQAQETTEGESEPAEPSDVAKEEKPEVDPSSGISSLIAELDSL</sequence>
<reference evidence="3" key="1">
    <citation type="submission" date="2021-01" db="EMBL/GenBank/DDBJ databases">
        <authorList>
            <person name="Corre E."/>
            <person name="Pelletier E."/>
            <person name="Niang G."/>
            <person name="Scheremetjew M."/>
            <person name="Finn R."/>
            <person name="Kale V."/>
            <person name="Holt S."/>
            <person name="Cochrane G."/>
            <person name="Meng A."/>
            <person name="Brown T."/>
            <person name="Cohen L."/>
        </authorList>
    </citation>
    <scope>NUCLEOTIDE SEQUENCE</scope>
    <source>
        <strain evidence="3">RCC1871</strain>
    </source>
</reference>
<feature type="compositionally biased region" description="Acidic residues" evidence="1">
    <location>
        <begin position="251"/>
        <end position="263"/>
    </location>
</feature>
<feature type="domain" description="PABC" evidence="2">
    <location>
        <begin position="58"/>
        <end position="140"/>
    </location>
</feature>
<gene>
    <name evidence="3" type="ORF">CROS1456_LOCUS6985</name>
    <name evidence="4" type="ORF">HKI87_02g14020</name>
</gene>
<dbReference type="AlphaFoldDB" id="A0A7S3FQR9"/>
<dbReference type="PROSITE" id="PS51309">
    <property type="entry name" value="PABC"/>
    <property type="match status" value="1"/>
</dbReference>
<dbReference type="GO" id="GO:0003723">
    <property type="term" value="F:RNA binding"/>
    <property type="evidence" value="ECO:0007669"/>
    <property type="project" value="InterPro"/>
</dbReference>
<evidence type="ECO:0000313" key="3">
    <source>
        <dbReference type="EMBL" id="CAE0193894.1"/>
    </source>
</evidence>
<evidence type="ECO:0000259" key="2">
    <source>
        <dbReference type="PROSITE" id="PS51309"/>
    </source>
</evidence>
<organism evidence="3">
    <name type="scientific">Chloropicon roscoffensis</name>
    <dbReference type="NCBI Taxonomy" id="1461544"/>
    <lineage>
        <taxon>Eukaryota</taxon>
        <taxon>Viridiplantae</taxon>
        <taxon>Chlorophyta</taxon>
        <taxon>Chloropicophyceae</taxon>
        <taxon>Chloropicales</taxon>
        <taxon>Chloropicaceae</taxon>
        <taxon>Chloropicon</taxon>
    </lineage>
</organism>
<feature type="region of interest" description="Disordered" evidence="1">
    <location>
        <begin position="251"/>
        <end position="348"/>
    </location>
</feature>
<dbReference type="EMBL" id="HBHZ01009065">
    <property type="protein sequence ID" value="CAE0193894.1"/>
    <property type="molecule type" value="Transcribed_RNA"/>
</dbReference>
<dbReference type="Pfam" id="PF00658">
    <property type="entry name" value="MLLE"/>
    <property type="match status" value="1"/>
</dbReference>
<dbReference type="InterPro" id="IPR002004">
    <property type="entry name" value="PABP_HYD_C"/>
</dbReference>
<evidence type="ECO:0000313" key="4">
    <source>
        <dbReference type="EMBL" id="WZN59874.1"/>
    </source>
</evidence>
<feature type="compositionally biased region" description="Basic and acidic residues" evidence="1">
    <location>
        <begin position="323"/>
        <end position="332"/>
    </location>
</feature>
<dbReference type="SUPFAM" id="SSF63570">
    <property type="entry name" value="PABC (PABP) domain"/>
    <property type="match status" value="1"/>
</dbReference>
<dbReference type="Proteomes" id="UP001472866">
    <property type="component" value="Chromosome 02"/>
</dbReference>
<proteinExistence type="predicted"/>
<dbReference type="EMBL" id="CP151502">
    <property type="protein sequence ID" value="WZN59874.1"/>
    <property type="molecule type" value="Genomic_DNA"/>
</dbReference>
<feature type="region of interest" description="Disordered" evidence="1">
    <location>
        <begin position="200"/>
        <end position="236"/>
    </location>
</feature>
<dbReference type="InterPro" id="IPR036053">
    <property type="entry name" value="PABP-dom"/>
</dbReference>
<dbReference type="SMART" id="SM00517">
    <property type="entry name" value="PolyA"/>
    <property type="match status" value="1"/>
</dbReference>
<feature type="compositionally biased region" description="Acidic residues" evidence="1">
    <location>
        <begin position="216"/>
        <end position="226"/>
    </location>
</feature>
<reference evidence="4 5" key="2">
    <citation type="submission" date="2024-03" db="EMBL/GenBank/DDBJ databases">
        <title>Complete genome sequence of the green alga Chloropicon roscoffensis RCC1871.</title>
        <authorList>
            <person name="Lemieux C."/>
            <person name="Pombert J.-F."/>
            <person name="Otis C."/>
            <person name="Turmel M."/>
        </authorList>
    </citation>
    <scope>NUCLEOTIDE SEQUENCE [LARGE SCALE GENOMIC DNA]</scope>
    <source>
        <strain evidence="4 5">RCC1871</strain>
    </source>
</reference>
<name>A0A7S3FQR9_9CHLO</name>